<proteinExistence type="predicted"/>
<dbReference type="PANTHER" id="PTHR43190:SF3">
    <property type="entry name" value="N-ACETYL-D-GLUCOSAMINE KINASE"/>
    <property type="match status" value="1"/>
</dbReference>
<sequence length="310" mass="31154">MLRLIGMELVLGVDAGGTRTRAVLAADGTVVGRGRAGPGNPLSAGTAATGRIGAAIRQALGHRPPGGVRSAVLGLAGASALDDPAVRDRFRRMWSGIGLTCPMTVLGDAVTAFAAGTPEPSGAVLIAGTGAIAARVDGHTVTRTADGLGWLLGDEGSGRWLGLRAVRAAARAFDSALAARVAAHAAIGSRDELVRWAQALPLDAIAALAPVVCDAARTGDPDAGRIVADAVRRLTRTLDSLRSPGPVVLAGSLLTSDTPVRDGVLAGLRARGVPVTSAGDPAAAAAWLAAPTRTRYATLLGPARRSRPAP</sequence>
<dbReference type="InterPro" id="IPR052519">
    <property type="entry name" value="Euk-type_GlcNAc_Kinase"/>
</dbReference>
<dbReference type="EMBL" id="VIWY01000004">
    <property type="protein sequence ID" value="TWG14045.1"/>
    <property type="molecule type" value="Genomic_DNA"/>
</dbReference>
<dbReference type="AlphaFoldDB" id="A0A561VR01"/>
<dbReference type="Gene3D" id="3.30.420.40">
    <property type="match status" value="2"/>
</dbReference>
<dbReference type="Pfam" id="PF01869">
    <property type="entry name" value="BcrAD_BadFG"/>
    <property type="match status" value="1"/>
</dbReference>
<name>A0A561VR01_ACTTI</name>
<evidence type="ECO:0000313" key="2">
    <source>
        <dbReference type="EMBL" id="TWG14045.1"/>
    </source>
</evidence>
<keyword evidence="2" id="KW-0808">Transferase</keyword>
<dbReference type="PANTHER" id="PTHR43190">
    <property type="entry name" value="N-ACETYL-D-GLUCOSAMINE KINASE"/>
    <property type="match status" value="1"/>
</dbReference>
<keyword evidence="2" id="KW-0418">Kinase</keyword>
<feature type="domain" description="ATPase BadF/BadG/BcrA/BcrD type" evidence="1">
    <location>
        <begin position="11"/>
        <end position="244"/>
    </location>
</feature>
<dbReference type="Proteomes" id="UP000320239">
    <property type="component" value="Unassembled WGS sequence"/>
</dbReference>
<protein>
    <submittedName>
        <fullName evidence="2">N-acetylglucosamine kinase-like BadF-type ATPase</fullName>
    </submittedName>
</protein>
<dbReference type="InterPro" id="IPR002731">
    <property type="entry name" value="ATPase_BadF"/>
</dbReference>
<keyword evidence="3" id="KW-1185">Reference proteome</keyword>
<accession>A0A561VR01</accession>
<evidence type="ECO:0000259" key="1">
    <source>
        <dbReference type="Pfam" id="PF01869"/>
    </source>
</evidence>
<evidence type="ECO:0000313" key="3">
    <source>
        <dbReference type="Proteomes" id="UP000320239"/>
    </source>
</evidence>
<gene>
    <name evidence="2" type="ORF">FHX34_104339</name>
</gene>
<comment type="caution">
    <text evidence="2">The sequence shown here is derived from an EMBL/GenBank/DDBJ whole genome shotgun (WGS) entry which is preliminary data.</text>
</comment>
<dbReference type="RefSeq" id="WP_239082711.1">
    <property type="nucleotide sequence ID" value="NZ_BOMX01000161.1"/>
</dbReference>
<reference evidence="2 3" key="1">
    <citation type="submission" date="2019-06" db="EMBL/GenBank/DDBJ databases">
        <title>Sequencing the genomes of 1000 actinobacteria strains.</title>
        <authorList>
            <person name="Klenk H.-P."/>
        </authorList>
    </citation>
    <scope>NUCLEOTIDE SEQUENCE [LARGE SCALE GENOMIC DNA]</scope>
    <source>
        <strain evidence="2 3">DSM 43866</strain>
    </source>
</reference>
<dbReference type="GO" id="GO:0016301">
    <property type="term" value="F:kinase activity"/>
    <property type="evidence" value="ECO:0007669"/>
    <property type="project" value="UniProtKB-KW"/>
</dbReference>
<dbReference type="SUPFAM" id="SSF53067">
    <property type="entry name" value="Actin-like ATPase domain"/>
    <property type="match status" value="2"/>
</dbReference>
<organism evidence="2 3">
    <name type="scientific">Actinoplanes teichomyceticus</name>
    <dbReference type="NCBI Taxonomy" id="1867"/>
    <lineage>
        <taxon>Bacteria</taxon>
        <taxon>Bacillati</taxon>
        <taxon>Actinomycetota</taxon>
        <taxon>Actinomycetes</taxon>
        <taxon>Micromonosporales</taxon>
        <taxon>Micromonosporaceae</taxon>
        <taxon>Actinoplanes</taxon>
    </lineage>
</organism>
<dbReference type="InterPro" id="IPR043129">
    <property type="entry name" value="ATPase_NBD"/>
</dbReference>